<name>A0A6P9ACM3_THRPL</name>
<dbReference type="Proteomes" id="UP000515158">
    <property type="component" value="Unplaced"/>
</dbReference>
<dbReference type="AlphaFoldDB" id="A0A6P9ACM3"/>
<organism evidence="4">
    <name type="scientific">Thrips palmi</name>
    <name type="common">Melon thrips</name>
    <dbReference type="NCBI Taxonomy" id="161013"/>
    <lineage>
        <taxon>Eukaryota</taxon>
        <taxon>Metazoa</taxon>
        <taxon>Ecdysozoa</taxon>
        <taxon>Arthropoda</taxon>
        <taxon>Hexapoda</taxon>
        <taxon>Insecta</taxon>
        <taxon>Pterygota</taxon>
        <taxon>Neoptera</taxon>
        <taxon>Paraneoptera</taxon>
        <taxon>Thysanoptera</taxon>
        <taxon>Terebrantia</taxon>
        <taxon>Thripoidea</taxon>
        <taxon>Thripidae</taxon>
        <taxon>Thrips</taxon>
    </lineage>
</organism>
<dbReference type="InterPro" id="IPR015897">
    <property type="entry name" value="CHK_kinase-like"/>
</dbReference>
<dbReference type="PANTHER" id="PTHR11012:SF55">
    <property type="entry name" value="BHLH DOMAIN-CONTAINING PROTEIN"/>
    <property type="match status" value="1"/>
</dbReference>
<sequence>MASKDSKDVRPPPLKEVRDLQALLAAQLADGEEVEKFDAKPATALGDNYGSTMLALDIVIRKKSSQAGDGGDATRRHLHTFCKMLPDDPERRAIFSVEVTFFKELEMYTLAVPAMLQLQQDCGVPEEDLVSHLVPQCYGGRVSLSGLPGAAVDEDAAILLEDMRQRGFGTGNRVVGLDLEDAKLVLEKLAVLQALGVALRNKRPQVYADTVQRACRDFQMGGDGTAEFEDSAAKFAACILHNVNKSERARRHHDAVAKVCAESGLGRDEKFPDAREPFATIFHNDLWTNNMLLRRDEAGKPQQVAFIDFQMSRINSPFKDVLFFLFSSVQSEACAAHLDELVALYHASFVRTLAQCGVDTAPFSLAAAWREIDELARSELFHILTMLRWITADPATIRDNPDTFVFMLELGGEAYARKVEHTVCTFAERGWLDA</sequence>
<dbReference type="RefSeq" id="XP_034255229.1">
    <property type="nucleotide sequence ID" value="XM_034399338.1"/>
</dbReference>
<dbReference type="SUPFAM" id="SSF56112">
    <property type="entry name" value="Protein kinase-like (PK-like)"/>
    <property type="match status" value="1"/>
</dbReference>
<keyword evidence="2" id="KW-1185">Reference proteome</keyword>
<dbReference type="Gene3D" id="3.90.1200.10">
    <property type="match status" value="1"/>
</dbReference>
<dbReference type="OrthoDB" id="191037at2759"/>
<dbReference type="GeneID" id="117653563"/>
<dbReference type="PANTHER" id="PTHR11012">
    <property type="entry name" value="PROTEIN KINASE-LIKE DOMAIN-CONTAINING"/>
    <property type="match status" value="1"/>
</dbReference>
<proteinExistence type="predicted"/>
<dbReference type="Pfam" id="PF02958">
    <property type="entry name" value="EcKL"/>
    <property type="match status" value="1"/>
</dbReference>
<feature type="domain" description="CHK kinase-like" evidence="1">
    <location>
        <begin position="158"/>
        <end position="355"/>
    </location>
</feature>
<accession>A0A6P9ACM3</accession>
<dbReference type="RefSeq" id="XP_034255231.1">
    <property type="nucleotide sequence ID" value="XM_034399340.1"/>
</dbReference>
<dbReference type="KEGG" id="tpal:117653563"/>
<protein>
    <submittedName>
        <fullName evidence="3 4">Uncharacterized protein LOC117653563</fullName>
    </submittedName>
</protein>
<dbReference type="InterPro" id="IPR004119">
    <property type="entry name" value="EcKL"/>
</dbReference>
<evidence type="ECO:0000313" key="5">
    <source>
        <dbReference type="RefSeq" id="XP_034255231.1"/>
    </source>
</evidence>
<reference evidence="3 4" key="1">
    <citation type="submission" date="2025-04" db="UniProtKB">
        <authorList>
            <consortium name="RefSeq"/>
        </authorList>
    </citation>
    <scope>IDENTIFICATION</scope>
    <source>
        <tissue evidence="3 4">Total insect</tissue>
    </source>
</reference>
<dbReference type="SMART" id="SM00587">
    <property type="entry name" value="CHK"/>
    <property type="match status" value="1"/>
</dbReference>
<gene>
    <name evidence="3 4 5" type="primary">LOC117653563</name>
</gene>
<dbReference type="InterPro" id="IPR011009">
    <property type="entry name" value="Kinase-like_dom_sf"/>
</dbReference>
<evidence type="ECO:0000259" key="1">
    <source>
        <dbReference type="SMART" id="SM00587"/>
    </source>
</evidence>
<evidence type="ECO:0000313" key="2">
    <source>
        <dbReference type="Proteomes" id="UP000515158"/>
    </source>
</evidence>
<dbReference type="RefSeq" id="XP_034255230.1">
    <property type="nucleotide sequence ID" value="XM_034399339.1"/>
</dbReference>
<evidence type="ECO:0000313" key="4">
    <source>
        <dbReference type="RefSeq" id="XP_034255230.1"/>
    </source>
</evidence>
<evidence type="ECO:0000313" key="3">
    <source>
        <dbReference type="RefSeq" id="XP_034255229.1"/>
    </source>
</evidence>